<dbReference type="EMBL" id="CAJPDQ010000002">
    <property type="protein sequence ID" value="CAF9904734.1"/>
    <property type="molecule type" value="Genomic_DNA"/>
</dbReference>
<feature type="compositionally biased region" description="Polar residues" evidence="1">
    <location>
        <begin position="207"/>
        <end position="220"/>
    </location>
</feature>
<evidence type="ECO:0000256" key="1">
    <source>
        <dbReference type="SAM" id="MobiDB-lite"/>
    </source>
</evidence>
<feature type="compositionally biased region" description="Basic and acidic residues" evidence="1">
    <location>
        <begin position="307"/>
        <end position="326"/>
    </location>
</feature>
<dbReference type="AlphaFoldDB" id="A0A8H3I8Z4"/>
<evidence type="ECO:0000313" key="3">
    <source>
        <dbReference type="EMBL" id="CAF9904734.1"/>
    </source>
</evidence>
<keyword evidence="2" id="KW-0812">Transmembrane</keyword>
<feature type="compositionally biased region" description="Basic and acidic residues" evidence="1">
    <location>
        <begin position="173"/>
        <end position="183"/>
    </location>
</feature>
<dbReference type="Proteomes" id="UP000664169">
    <property type="component" value="Unassembled WGS sequence"/>
</dbReference>
<sequence>MFGFFATPLVRIIAFLAFLDLVSIFILAIMRLYLPTSIVAIAGSIAELLYASPRELYPRHLVTGNAGFSDQYVDKASNQVPDTKLGLGRSEAKPTKTAIRTILPRGNCAGKPCSSQSPSDQRSTGRKSGGLSFSIGKPKSSIDQGTISRQPSSGNPPPQSHLIEQTQPVGPSRTEHIQNDKSRPYPIPFPNFIKFDQAAARARPSRGTLSSEFKNPSKNPMSMKFKVHGPGTVSLTSEHENSYSTESYNVKKGDTLSKNIKSKYGTRVQGTTETGAQFDLAAQRAYMGLHSHDENGSANSRAWGPDEFSRKETIQGKGRSEVELKSHANQQFVGASGKLKGNGGFHAHSTGIPFE</sequence>
<evidence type="ECO:0000313" key="4">
    <source>
        <dbReference type="Proteomes" id="UP000664169"/>
    </source>
</evidence>
<keyword evidence="2" id="KW-0472">Membrane</keyword>
<name>A0A8H3I8Z4_9LECA</name>
<evidence type="ECO:0000256" key="2">
    <source>
        <dbReference type="SAM" id="Phobius"/>
    </source>
</evidence>
<feature type="compositionally biased region" description="Polar residues" evidence="1">
    <location>
        <begin position="141"/>
        <end position="153"/>
    </location>
</feature>
<proteinExistence type="predicted"/>
<reference evidence="3" key="1">
    <citation type="submission" date="2021-03" db="EMBL/GenBank/DDBJ databases">
        <authorList>
            <person name="Tagirdzhanova G."/>
        </authorList>
    </citation>
    <scope>NUCLEOTIDE SEQUENCE</scope>
</reference>
<protein>
    <submittedName>
        <fullName evidence="3">Uncharacterized protein</fullName>
    </submittedName>
</protein>
<feature type="transmembrane region" description="Helical" evidence="2">
    <location>
        <begin position="12"/>
        <end position="34"/>
    </location>
</feature>
<feature type="compositionally biased region" description="Polar residues" evidence="1">
    <location>
        <begin position="113"/>
        <end position="122"/>
    </location>
</feature>
<organism evidence="3 4">
    <name type="scientific">Gomphillus americanus</name>
    <dbReference type="NCBI Taxonomy" id="1940652"/>
    <lineage>
        <taxon>Eukaryota</taxon>
        <taxon>Fungi</taxon>
        <taxon>Dikarya</taxon>
        <taxon>Ascomycota</taxon>
        <taxon>Pezizomycotina</taxon>
        <taxon>Lecanoromycetes</taxon>
        <taxon>OSLEUM clade</taxon>
        <taxon>Ostropomycetidae</taxon>
        <taxon>Ostropales</taxon>
        <taxon>Graphidaceae</taxon>
        <taxon>Gomphilloideae</taxon>
        <taxon>Gomphillus</taxon>
    </lineage>
</organism>
<comment type="caution">
    <text evidence="3">The sequence shown here is derived from an EMBL/GenBank/DDBJ whole genome shotgun (WGS) entry which is preliminary data.</text>
</comment>
<accession>A0A8H3I8Z4</accession>
<gene>
    <name evidence="3" type="ORF">GOMPHAMPRED_002931</name>
</gene>
<feature type="region of interest" description="Disordered" evidence="1">
    <location>
        <begin position="83"/>
        <end position="222"/>
    </location>
</feature>
<keyword evidence="2" id="KW-1133">Transmembrane helix</keyword>
<feature type="region of interest" description="Disordered" evidence="1">
    <location>
        <begin position="292"/>
        <end position="355"/>
    </location>
</feature>
<keyword evidence="4" id="KW-1185">Reference proteome</keyword>